<dbReference type="AlphaFoldDB" id="A0A1I6SKK3"/>
<dbReference type="Pfam" id="PF02687">
    <property type="entry name" value="FtsX"/>
    <property type="match status" value="1"/>
</dbReference>
<organism evidence="8 9">
    <name type="scientific">Marininema halotolerans</name>
    <dbReference type="NCBI Taxonomy" id="1155944"/>
    <lineage>
        <taxon>Bacteria</taxon>
        <taxon>Bacillati</taxon>
        <taxon>Bacillota</taxon>
        <taxon>Bacilli</taxon>
        <taxon>Bacillales</taxon>
        <taxon>Thermoactinomycetaceae</taxon>
        <taxon>Marininema</taxon>
    </lineage>
</organism>
<evidence type="ECO:0000256" key="6">
    <source>
        <dbReference type="PIRNR" id="PIRNR018968"/>
    </source>
</evidence>
<keyword evidence="6" id="KW-0813">Transport</keyword>
<comment type="subcellular location">
    <subcellularLocation>
        <location evidence="1 6">Cell membrane</location>
        <topology evidence="1 6">Multi-pass membrane protein</topology>
    </subcellularLocation>
</comment>
<dbReference type="Proteomes" id="UP000198660">
    <property type="component" value="Unassembled WGS sequence"/>
</dbReference>
<gene>
    <name evidence="8" type="ORF">SAMN05444972_107160</name>
</gene>
<keyword evidence="2 6" id="KW-1003">Cell membrane</keyword>
<protein>
    <submittedName>
        <fullName evidence="8">Putative ABC transport system permease protein</fullName>
    </submittedName>
</protein>
<sequence length="636" mass="73291">MNFRQFALNNVKRNAGAYVGYFLSCAFVVMVFFLYATLMFHPQLEQSVPGMVTKNGMLIAEIVIYGISFLFLFYSMSVFLKERTKEIGILMILGAKPSQIYQLIFIENITIGMSAIFVGLMCGLATSKLFFMVSADVLGSKRLFFYVPVQATLLTGMVFIILFGALSILTVGGIRKNKVIHLLQGKKKTKQELYANPWLALFSLSCFVVAIGLMQVKMLAPEITITILLLGCIGTYFFYTQMSVWVIQQFQKRKPFFWKGTRLLWVSDLAHKLKDNARMFFILTIVATIAFSTIGILVANVHQSKVFYQKTPFSIEMASESHEKTAIKESMTVDYILQQRGIYYQKVITHSQWVDFQGITYGLEIIPQSDYRSLMQILHLKKDLVRDDEMILLNSPCYPPIQKVNNGAMFTRGKIHLKVKRQYEYQIFTKDNRLAVVSDHTYSQIQHSLTKEDGQRVSISYYVPAWKSNQEPREKEIKASEKIGTMISSETLFMKGSKSLDYIYDAKGYIITIYIGSFIALILSLFIVSFLYFRLFTDFYLERESYRKLIKVGVSIKELKHISTLKMAVMFFFPLIIAMMESLISLSMMKRHIGLLEIVVPSLYGIGVFFCLQLLYFLIFRSRYLKKLNQWMTITK</sequence>
<name>A0A1I6SKK3_9BACL</name>
<feature type="transmembrane region" description="Helical" evidence="6">
    <location>
        <begin position="598"/>
        <end position="619"/>
    </location>
</feature>
<feature type="transmembrane region" description="Helical" evidence="6">
    <location>
        <begin position="21"/>
        <end position="42"/>
    </location>
</feature>
<evidence type="ECO:0000256" key="5">
    <source>
        <dbReference type="ARBA" id="ARBA00023136"/>
    </source>
</evidence>
<feature type="transmembrane region" description="Helical" evidence="6">
    <location>
        <begin position="62"/>
        <end position="80"/>
    </location>
</feature>
<feature type="transmembrane region" description="Helical" evidence="6">
    <location>
        <begin position="146"/>
        <end position="172"/>
    </location>
</feature>
<evidence type="ECO:0000256" key="2">
    <source>
        <dbReference type="ARBA" id="ARBA00022475"/>
    </source>
</evidence>
<dbReference type="GO" id="GO:0055085">
    <property type="term" value="P:transmembrane transport"/>
    <property type="evidence" value="ECO:0007669"/>
    <property type="project" value="UniProtKB-UniRule"/>
</dbReference>
<feature type="transmembrane region" description="Helical" evidence="6">
    <location>
        <begin position="567"/>
        <end position="586"/>
    </location>
</feature>
<dbReference type="PANTHER" id="PTHR46795">
    <property type="entry name" value="ABC TRANSPORTER PERMEASE-RELATED-RELATED"/>
    <property type="match status" value="1"/>
</dbReference>
<dbReference type="PANTHER" id="PTHR46795:SF1">
    <property type="entry name" value="ABC TRANSPORTER PERMEASE PROTEIN"/>
    <property type="match status" value="1"/>
</dbReference>
<evidence type="ECO:0000256" key="3">
    <source>
        <dbReference type="ARBA" id="ARBA00022692"/>
    </source>
</evidence>
<keyword evidence="5 6" id="KW-0472">Membrane</keyword>
<dbReference type="GO" id="GO:0005886">
    <property type="term" value="C:plasma membrane"/>
    <property type="evidence" value="ECO:0007669"/>
    <property type="project" value="UniProtKB-SubCell"/>
</dbReference>
<keyword evidence="3 6" id="KW-0812">Transmembrane</keyword>
<dbReference type="InterPro" id="IPR052536">
    <property type="entry name" value="ABC-4_Integral_Memb_Prot"/>
</dbReference>
<keyword evidence="4 6" id="KW-1133">Transmembrane helix</keyword>
<feature type="transmembrane region" description="Helical" evidence="6">
    <location>
        <begin position="225"/>
        <end position="247"/>
    </location>
</feature>
<evidence type="ECO:0000256" key="4">
    <source>
        <dbReference type="ARBA" id="ARBA00022989"/>
    </source>
</evidence>
<dbReference type="RefSeq" id="WP_176392029.1">
    <property type="nucleotide sequence ID" value="NZ_FPAA01000007.1"/>
</dbReference>
<dbReference type="InterPro" id="IPR027022">
    <property type="entry name" value="ABC_permease_BceB-typ"/>
</dbReference>
<proteinExistence type="inferred from homology"/>
<dbReference type="PIRSF" id="PIRSF018968">
    <property type="entry name" value="ABC_permease_BceB"/>
    <property type="match status" value="1"/>
</dbReference>
<dbReference type="InterPro" id="IPR003838">
    <property type="entry name" value="ABC3_permease_C"/>
</dbReference>
<feature type="transmembrane region" description="Helical" evidence="6">
    <location>
        <begin position="279"/>
        <end position="299"/>
    </location>
</feature>
<accession>A0A1I6SKK3</accession>
<evidence type="ECO:0000313" key="9">
    <source>
        <dbReference type="Proteomes" id="UP000198660"/>
    </source>
</evidence>
<feature type="transmembrane region" description="Helical" evidence="6">
    <location>
        <begin position="193"/>
        <end position="213"/>
    </location>
</feature>
<feature type="transmembrane region" description="Helical" evidence="6">
    <location>
        <begin position="100"/>
        <end position="126"/>
    </location>
</feature>
<feature type="transmembrane region" description="Helical" evidence="6">
    <location>
        <begin position="509"/>
        <end position="533"/>
    </location>
</feature>
<keyword evidence="9" id="KW-1185">Reference proteome</keyword>
<dbReference type="EMBL" id="FPAA01000007">
    <property type="protein sequence ID" value="SFS77390.1"/>
    <property type="molecule type" value="Genomic_DNA"/>
</dbReference>
<evidence type="ECO:0000259" key="7">
    <source>
        <dbReference type="Pfam" id="PF02687"/>
    </source>
</evidence>
<comment type="similarity">
    <text evidence="6">Belongs to the ABC-4 integral membrane protein family.</text>
</comment>
<evidence type="ECO:0000256" key="1">
    <source>
        <dbReference type="ARBA" id="ARBA00004651"/>
    </source>
</evidence>
<evidence type="ECO:0000313" key="8">
    <source>
        <dbReference type="EMBL" id="SFS77390.1"/>
    </source>
</evidence>
<feature type="domain" description="ABC3 transporter permease C-terminal" evidence="7">
    <location>
        <begin position="62"/>
        <end position="171"/>
    </location>
</feature>
<reference evidence="9" key="1">
    <citation type="submission" date="2016-10" db="EMBL/GenBank/DDBJ databases">
        <authorList>
            <person name="Varghese N."/>
            <person name="Submissions S."/>
        </authorList>
    </citation>
    <scope>NUCLEOTIDE SEQUENCE [LARGE SCALE GENOMIC DNA]</scope>
    <source>
        <strain evidence="9">DSM 45789</strain>
    </source>
</reference>